<gene>
    <name evidence="2" type="ORF">FHK87_13740</name>
</gene>
<dbReference type="InterPro" id="IPR011047">
    <property type="entry name" value="Quinoprotein_ADH-like_sf"/>
</dbReference>
<dbReference type="Gene3D" id="2.40.10.480">
    <property type="match status" value="2"/>
</dbReference>
<evidence type="ECO:0000259" key="1">
    <source>
        <dbReference type="Pfam" id="PF13360"/>
    </source>
</evidence>
<evidence type="ECO:0000313" key="2">
    <source>
        <dbReference type="EMBL" id="TPN86322.1"/>
    </source>
</evidence>
<organism evidence="2 3">
    <name type="scientific">Aquimarina algicola</name>
    <dbReference type="NCBI Taxonomy" id="2589995"/>
    <lineage>
        <taxon>Bacteria</taxon>
        <taxon>Pseudomonadati</taxon>
        <taxon>Bacteroidota</taxon>
        <taxon>Flavobacteriia</taxon>
        <taxon>Flavobacteriales</taxon>
        <taxon>Flavobacteriaceae</taxon>
        <taxon>Aquimarina</taxon>
    </lineage>
</organism>
<reference evidence="2 3" key="1">
    <citation type="submission" date="2019-06" db="EMBL/GenBank/DDBJ databases">
        <authorList>
            <person name="Meng X."/>
        </authorList>
    </citation>
    <scope>NUCLEOTIDE SEQUENCE [LARGE SCALE GENOMIC DNA]</scope>
    <source>
        <strain evidence="2 3">M625</strain>
    </source>
</reference>
<dbReference type="RefSeq" id="WP_140593902.1">
    <property type="nucleotide sequence ID" value="NZ_VFWZ01000003.1"/>
</dbReference>
<dbReference type="Proteomes" id="UP000315540">
    <property type="component" value="Unassembled WGS sequence"/>
</dbReference>
<name>A0A504JCJ2_9FLAO</name>
<dbReference type="OrthoDB" id="7012117at2"/>
<feature type="domain" description="Pyrrolo-quinoline quinone repeat" evidence="1">
    <location>
        <begin position="206"/>
        <end position="297"/>
    </location>
</feature>
<protein>
    <submittedName>
        <fullName evidence="2">PQQ-like beta-propeller repeat protein</fullName>
    </submittedName>
</protein>
<proteinExistence type="predicted"/>
<keyword evidence="3" id="KW-1185">Reference proteome</keyword>
<dbReference type="InterPro" id="IPR002372">
    <property type="entry name" value="PQQ_rpt_dom"/>
</dbReference>
<dbReference type="SUPFAM" id="SSF50998">
    <property type="entry name" value="Quinoprotein alcohol dehydrogenase-like"/>
    <property type="match status" value="1"/>
</dbReference>
<dbReference type="PANTHER" id="PTHR34512">
    <property type="entry name" value="CELL SURFACE PROTEIN"/>
    <property type="match status" value="1"/>
</dbReference>
<dbReference type="InterPro" id="IPR018391">
    <property type="entry name" value="PQQ_b-propeller_rpt"/>
</dbReference>
<accession>A0A504JCJ2</accession>
<evidence type="ECO:0000313" key="3">
    <source>
        <dbReference type="Proteomes" id="UP000315540"/>
    </source>
</evidence>
<dbReference type="PANTHER" id="PTHR34512:SF30">
    <property type="entry name" value="OUTER MEMBRANE PROTEIN ASSEMBLY FACTOR BAMB"/>
    <property type="match status" value="1"/>
</dbReference>
<dbReference type="Gene3D" id="2.40.128.630">
    <property type="match status" value="1"/>
</dbReference>
<feature type="domain" description="Pyrrolo-quinoline quinone repeat" evidence="1">
    <location>
        <begin position="70"/>
        <end position="192"/>
    </location>
</feature>
<dbReference type="EMBL" id="VFWZ01000003">
    <property type="protein sequence ID" value="TPN86322.1"/>
    <property type="molecule type" value="Genomic_DNA"/>
</dbReference>
<dbReference type="AlphaFoldDB" id="A0A504JCJ2"/>
<sequence length="418" mass="47552">MKNQITIVIALILALTCFSQEIPTLDVNDEDIMIESTDIDNFNEFSNNRIATAETIIVNETFTALKDIVFNKDALLLYSKSGELISYDLETNEQNWSFNSDNNNTYGSCDNQFFVNRGVVYIPFANGQIFALDGVNGKKIWQSKIGIGQKKRMISGQKVKIFNNKIFISSLNKNIYALSSKDGSLQWNYQLEFEYNIIPNTMLKNYVLVPNAGYLYNFNADTGKALFQRGFKLPLYSIPTINKNSLFIADTGGNLSSFKPDDLSVNWSFKLKDDQGGIKSKIKVLEDIVFVGSHKGKSFSSVYALNSSNGTELWRKDFKDEDIDDIEILSNNVYGYTKSGILFELDHKTGKKIFEMELKYFPISNLIKKTDRELLYHSKEGIIKIDLKAKKAKIIIKDINSIKTARGKSYMEIVKKNY</sequence>
<dbReference type="SMART" id="SM00564">
    <property type="entry name" value="PQQ"/>
    <property type="match status" value="5"/>
</dbReference>
<comment type="caution">
    <text evidence="2">The sequence shown here is derived from an EMBL/GenBank/DDBJ whole genome shotgun (WGS) entry which is preliminary data.</text>
</comment>
<dbReference type="Pfam" id="PF13360">
    <property type="entry name" value="PQQ_2"/>
    <property type="match status" value="2"/>
</dbReference>